<comment type="caution">
    <text evidence="1">The sequence shown here is derived from an EMBL/GenBank/DDBJ whole genome shotgun (WGS) entry which is preliminary data.</text>
</comment>
<name>A0A8X6NMV5_NEPPI</name>
<accession>A0A8X6NMV5</accession>
<sequence>MTFLELGIGPKHRKFLKFYNPTGNEQVVYRHCRVIFRVSSNSFLLAATLSHLLERAPAEDSGIADKLKLSFYMDNCVAEVNDVQNTRRIYIESWDNFISRLLYIFKIGKATCHTCQSKIKSVYFKTGDYTRLALMACCIGSRLAHAVPQAFDITKMEIIIWNDSMIALYWLIDKGGGSDFV</sequence>
<dbReference type="EMBL" id="BMAW01011576">
    <property type="protein sequence ID" value="GFT24531.1"/>
    <property type="molecule type" value="Genomic_DNA"/>
</dbReference>
<evidence type="ECO:0000313" key="1">
    <source>
        <dbReference type="EMBL" id="GFT24531.1"/>
    </source>
</evidence>
<organism evidence="1 2">
    <name type="scientific">Nephila pilipes</name>
    <name type="common">Giant wood spider</name>
    <name type="synonym">Nephila maculata</name>
    <dbReference type="NCBI Taxonomy" id="299642"/>
    <lineage>
        <taxon>Eukaryota</taxon>
        <taxon>Metazoa</taxon>
        <taxon>Ecdysozoa</taxon>
        <taxon>Arthropoda</taxon>
        <taxon>Chelicerata</taxon>
        <taxon>Arachnida</taxon>
        <taxon>Araneae</taxon>
        <taxon>Araneomorphae</taxon>
        <taxon>Entelegynae</taxon>
        <taxon>Araneoidea</taxon>
        <taxon>Nephilidae</taxon>
        <taxon>Nephila</taxon>
    </lineage>
</organism>
<dbReference type="Proteomes" id="UP000887013">
    <property type="component" value="Unassembled WGS sequence"/>
</dbReference>
<keyword evidence="2" id="KW-1185">Reference proteome</keyword>
<proteinExistence type="predicted"/>
<dbReference type="AlphaFoldDB" id="A0A8X6NMV5"/>
<reference evidence="1" key="1">
    <citation type="submission" date="2020-08" db="EMBL/GenBank/DDBJ databases">
        <title>Multicomponent nature underlies the extraordinary mechanical properties of spider dragline silk.</title>
        <authorList>
            <person name="Kono N."/>
            <person name="Nakamura H."/>
            <person name="Mori M."/>
            <person name="Yoshida Y."/>
            <person name="Ohtoshi R."/>
            <person name="Malay A.D."/>
            <person name="Moran D.A.P."/>
            <person name="Tomita M."/>
            <person name="Numata K."/>
            <person name="Arakawa K."/>
        </authorList>
    </citation>
    <scope>NUCLEOTIDE SEQUENCE</scope>
</reference>
<protein>
    <submittedName>
        <fullName evidence="1">Integrase catalytic domain-containing protein</fullName>
    </submittedName>
</protein>
<gene>
    <name evidence="1" type="primary">AVEN_136580_1</name>
    <name evidence="1" type="ORF">NPIL_436121</name>
</gene>
<evidence type="ECO:0000313" key="2">
    <source>
        <dbReference type="Proteomes" id="UP000887013"/>
    </source>
</evidence>